<dbReference type="AlphaFoldDB" id="A0A1J5SKK5"/>
<dbReference type="GO" id="GO:0017004">
    <property type="term" value="P:cytochrome complex assembly"/>
    <property type="evidence" value="ECO:0007669"/>
    <property type="project" value="UniProtKB-KW"/>
</dbReference>
<gene>
    <name evidence="13" type="primary">ccmB_5</name>
    <name evidence="13" type="ORF">GALL_133150</name>
</gene>
<keyword evidence="6" id="KW-1003">Cell membrane</keyword>
<protein>
    <recommendedName>
        <fullName evidence="4">Heme exporter protein B</fullName>
    </recommendedName>
</protein>
<sequence>MNNAWLTVLKRDLLLALRRRSDVATTLFFFLIVSSLFPLGIGPEPAVLSSIAPGVLWVAALLAGMISLTRLFAADFEDGSLEQMLLAPQPLTLLVTAKVFAHWLVCGLPVVLLAPLIGLQYALPGDALLVLVWALLLGTPALSLIGAIGAALTLGVRGSGLLVALLVLPLYIPVLIFGAGAVAASQNGMSAQAHLSLLAACSLLALVLAPMATAAALKVSVE</sequence>
<feature type="transmembrane region" description="Helical" evidence="12">
    <location>
        <begin position="195"/>
        <end position="217"/>
    </location>
</feature>
<dbReference type="Pfam" id="PF03379">
    <property type="entry name" value="CcmB"/>
    <property type="match status" value="1"/>
</dbReference>
<keyword evidence="8 12" id="KW-0812">Transmembrane</keyword>
<dbReference type="InterPro" id="IPR003544">
    <property type="entry name" value="Cyt_c_biogenesis_CcmB"/>
</dbReference>
<keyword evidence="7" id="KW-0997">Cell inner membrane</keyword>
<evidence type="ECO:0000256" key="8">
    <source>
        <dbReference type="ARBA" id="ARBA00022692"/>
    </source>
</evidence>
<dbReference type="GO" id="GO:0005886">
    <property type="term" value="C:plasma membrane"/>
    <property type="evidence" value="ECO:0007669"/>
    <property type="project" value="UniProtKB-SubCell"/>
</dbReference>
<dbReference type="PANTHER" id="PTHR30070">
    <property type="entry name" value="HEME EXPORTER PROTEIN B"/>
    <property type="match status" value="1"/>
</dbReference>
<feature type="transmembrane region" description="Helical" evidence="12">
    <location>
        <begin position="21"/>
        <end position="41"/>
    </location>
</feature>
<dbReference type="PRINTS" id="PR01414">
    <property type="entry name" value="CCMBBIOGNSIS"/>
</dbReference>
<dbReference type="PANTHER" id="PTHR30070:SF1">
    <property type="entry name" value="CYTOCHROME C BIOGENESIS B-RELATED"/>
    <property type="match status" value="1"/>
</dbReference>
<feature type="transmembrane region" description="Helical" evidence="12">
    <location>
        <begin position="47"/>
        <end position="72"/>
    </location>
</feature>
<organism evidence="13">
    <name type="scientific">mine drainage metagenome</name>
    <dbReference type="NCBI Taxonomy" id="410659"/>
    <lineage>
        <taxon>unclassified sequences</taxon>
        <taxon>metagenomes</taxon>
        <taxon>ecological metagenomes</taxon>
    </lineage>
</organism>
<dbReference type="NCBIfam" id="TIGR01190">
    <property type="entry name" value="ccmB"/>
    <property type="match status" value="1"/>
</dbReference>
<comment type="similarity">
    <text evidence="3">Belongs to the CcmB/CycW/HelB family.</text>
</comment>
<feature type="transmembrane region" description="Helical" evidence="12">
    <location>
        <begin position="93"/>
        <end position="118"/>
    </location>
</feature>
<dbReference type="InterPro" id="IPR026031">
    <property type="entry name" value="Cyt_c_CcmB_bac"/>
</dbReference>
<evidence type="ECO:0000256" key="2">
    <source>
        <dbReference type="ARBA" id="ARBA00004429"/>
    </source>
</evidence>
<dbReference type="GO" id="GO:1903607">
    <property type="term" value="P:cytochrome c biosynthetic process"/>
    <property type="evidence" value="ECO:0007669"/>
    <property type="project" value="TreeGrafter"/>
</dbReference>
<dbReference type="EMBL" id="MLJW01000056">
    <property type="protein sequence ID" value="OIR04645.1"/>
    <property type="molecule type" value="Genomic_DNA"/>
</dbReference>
<evidence type="ECO:0000256" key="7">
    <source>
        <dbReference type="ARBA" id="ARBA00022519"/>
    </source>
</evidence>
<evidence type="ECO:0000256" key="10">
    <source>
        <dbReference type="ARBA" id="ARBA00022989"/>
    </source>
</evidence>
<comment type="function">
    <text evidence="1">Required for the export of heme to the periplasm for the biogenesis of c-type cytochromes.</text>
</comment>
<dbReference type="PIRSF" id="PIRSF002764">
    <property type="entry name" value="CcmB"/>
    <property type="match status" value="1"/>
</dbReference>
<keyword evidence="10 12" id="KW-1133">Transmembrane helix</keyword>
<evidence type="ECO:0000256" key="5">
    <source>
        <dbReference type="ARBA" id="ARBA00022448"/>
    </source>
</evidence>
<proteinExistence type="inferred from homology"/>
<evidence type="ECO:0000256" key="6">
    <source>
        <dbReference type="ARBA" id="ARBA00022475"/>
    </source>
</evidence>
<evidence type="ECO:0000313" key="13">
    <source>
        <dbReference type="EMBL" id="OIR04645.1"/>
    </source>
</evidence>
<keyword evidence="9" id="KW-0201">Cytochrome c-type biogenesis</keyword>
<comment type="caution">
    <text evidence="13">The sequence shown here is derived from an EMBL/GenBank/DDBJ whole genome shotgun (WGS) entry which is preliminary data.</text>
</comment>
<reference evidence="13" key="1">
    <citation type="submission" date="2016-10" db="EMBL/GenBank/DDBJ databases">
        <title>Sequence of Gallionella enrichment culture.</title>
        <authorList>
            <person name="Poehlein A."/>
            <person name="Muehling M."/>
            <person name="Daniel R."/>
        </authorList>
    </citation>
    <scope>NUCLEOTIDE SEQUENCE</scope>
</reference>
<evidence type="ECO:0000256" key="3">
    <source>
        <dbReference type="ARBA" id="ARBA00010544"/>
    </source>
</evidence>
<feature type="transmembrane region" description="Helical" evidence="12">
    <location>
        <begin position="130"/>
        <end position="154"/>
    </location>
</feature>
<comment type="subcellular location">
    <subcellularLocation>
        <location evidence="2">Cell inner membrane</location>
        <topology evidence="2">Multi-pass membrane protein</topology>
    </subcellularLocation>
</comment>
<evidence type="ECO:0000256" key="12">
    <source>
        <dbReference type="SAM" id="Phobius"/>
    </source>
</evidence>
<keyword evidence="5" id="KW-0813">Transport</keyword>
<evidence type="ECO:0000256" key="11">
    <source>
        <dbReference type="ARBA" id="ARBA00023136"/>
    </source>
</evidence>
<accession>A0A1J5SKK5</accession>
<feature type="transmembrane region" description="Helical" evidence="12">
    <location>
        <begin position="161"/>
        <end position="183"/>
    </location>
</feature>
<evidence type="ECO:0000256" key="4">
    <source>
        <dbReference type="ARBA" id="ARBA00016452"/>
    </source>
</evidence>
<dbReference type="GO" id="GO:0015232">
    <property type="term" value="F:heme transmembrane transporter activity"/>
    <property type="evidence" value="ECO:0007669"/>
    <property type="project" value="InterPro"/>
</dbReference>
<name>A0A1J5SKK5_9ZZZZ</name>
<keyword evidence="11 12" id="KW-0472">Membrane</keyword>
<evidence type="ECO:0000256" key="9">
    <source>
        <dbReference type="ARBA" id="ARBA00022748"/>
    </source>
</evidence>
<evidence type="ECO:0000256" key="1">
    <source>
        <dbReference type="ARBA" id="ARBA00002442"/>
    </source>
</evidence>